<name>X1IFK6_9ZZZZ</name>
<accession>X1IFK6</accession>
<dbReference type="GO" id="GO:0005524">
    <property type="term" value="F:ATP binding"/>
    <property type="evidence" value="ECO:0007669"/>
    <property type="project" value="InterPro"/>
</dbReference>
<dbReference type="EMBL" id="BARU01015888">
    <property type="protein sequence ID" value="GAH56358.1"/>
    <property type="molecule type" value="Genomic_DNA"/>
</dbReference>
<sequence length="70" mass="7959">RDEVLEGQMAMVMSAVEQGRTLRAEYKLKNRQPLAKMYVVCDDEKLLANIQTLESLISDELNVRAVEFGT</sequence>
<feature type="non-terminal residue" evidence="1">
    <location>
        <position position="1"/>
    </location>
</feature>
<organism evidence="1">
    <name type="scientific">marine sediment metagenome</name>
    <dbReference type="NCBI Taxonomy" id="412755"/>
    <lineage>
        <taxon>unclassified sequences</taxon>
        <taxon>metagenomes</taxon>
        <taxon>ecological metagenomes</taxon>
    </lineage>
</organism>
<dbReference type="GO" id="GO:0004812">
    <property type="term" value="F:aminoacyl-tRNA ligase activity"/>
    <property type="evidence" value="ECO:0007669"/>
    <property type="project" value="InterPro"/>
</dbReference>
<dbReference type="InterPro" id="IPR009080">
    <property type="entry name" value="tRNAsynth_Ia_anticodon-bd"/>
</dbReference>
<evidence type="ECO:0000313" key="1">
    <source>
        <dbReference type="EMBL" id="GAH56358.1"/>
    </source>
</evidence>
<comment type="caution">
    <text evidence="1">The sequence shown here is derived from an EMBL/GenBank/DDBJ whole genome shotgun (WGS) entry which is preliminary data.</text>
</comment>
<dbReference type="AlphaFoldDB" id="X1IFK6"/>
<dbReference type="GO" id="GO:0006418">
    <property type="term" value="P:tRNA aminoacylation for protein translation"/>
    <property type="evidence" value="ECO:0007669"/>
    <property type="project" value="InterPro"/>
</dbReference>
<gene>
    <name evidence="1" type="ORF">S03H2_26956</name>
</gene>
<protein>
    <submittedName>
        <fullName evidence="1">Uncharacterized protein</fullName>
    </submittedName>
</protein>
<dbReference type="SUPFAM" id="SSF47323">
    <property type="entry name" value="Anticodon-binding domain of a subclass of class I aminoacyl-tRNA synthetases"/>
    <property type="match status" value="1"/>
</dbReference>
<reference evidence="1" key="1">
    <citation type="journal article" date="2014" name="Front. Microbiol.">
        <title>High frequency of phylogenetically diverse reductive dehalogenase-homologous genes in deep subseafloor sedimentary metagenomes.</title>
        <authorList>
            <person name="Kawai M."/>
            <person name="Futagami T."/>
            <person name="Toyoda A."/>
            <person name="Takaki Y."/>
            <person name="Nishi S."/>
            <person name="Hori S."/>
            <person name="Arai W."/>
            <person name="Tsubouchi T."/>
            <person name="Morono Y."/>
            <person name="Uchiyama I."/>
            <person name="Ito T."/>
            <person name="Fujiyama A."/>
            <person name="Inagaki F."/>
            <person name="Takami H."/>
        </authorList>
    </citation>
    <scope>NUCLEOTIDE SEQUENCE</scope>
    <source>
        <strain evidence="1">Expedition CK06-06</strain>
    </source>
</reference>
<feature type="non-terminal residue" evidence="1">
    <location>
        <position position="70"/>
    </location>
</feature>
<proteinExistence type="predicted"/>